<proteinExistence type="predicted"/>
<dbReference type="AlphaFoldDB" id="A0A250EZG9"/>
<gene>
    <name evidence="1" type="ORF">CGC59_00850</name>
</gene>
<dbReference type="EMBL" id="CP022383">
    <property type="protein sequence ID" value="ATA78304.1"/>
    <property type="molecule type" value="Genomic_DNA"/>
</dbReference>
<protein>
    <recommendedName>
        <fullName evidence="3">Phage tail protein</fullName>
    </recommendedName>
</protein>
<dbReference type="Pfam" id="PF17642">
    <property type="entry name" value="TssD"/>
    <property type="match status" value="1"/>
</dbReference>
<name>A0A250EZG9_CAPSP</name>
<dbReference type="GO" id="GO:0033104">
    <property type="term" value="C:type VI protein secretion system complex"/>
    <property type="evidence" value="ECO:0007669"/>
    <property type="project" value="InterPro"/>
</dbReference>
<accession>A0A250EZG9</accession>
<dbReference type="InterPro" id="IPR041408">
    <property type="entry name" value="Hcp_Tssd"/>
</dbReference>
<evidence type="ECO:0000313" key="2">
    <source>
        <dbReference type="Proteomes" id="UP000217334"/>
    </source>
</evidence>
<organism evidence="1 2">
    <name type="scientific">Capnocytophaga sputigena</name>
    <dbReference type="NCBI Taxonomy" id="1019"/>
    <lineage>
        <taxon>Bacteria</taxon>
        <taxon>Pseudomonadati</taxon>
        <taxon>Bacteroidota</taxon>
        <taxon>Flavobacteriia</taxon>
        <taxon>Flavobacteriales</taxon>
        <taxon>Flavobacteriaceae</taxon>
        <taxon>Capnocytophaga</taxon>
    </lineage>
</organism>
<evidence type="ECO:0000313" key="1">
    <source>
        <dbReference type="EMBL" id="ATA78304.1"/>
    </source>
</evidence>
<dbReference type="Proteomes" id="UP000217334">
    <property type="component" value="Chromosome"/>
</dbReference>
<evidence type="ECO:0008006" key="3">
    <source>
        <dbReference type="Google" id="ProtNLM"/>
    </source>
</evidence>
<dbReference type="RefSeq" id="WP_095900529.1">
    <property type="nucleotide sequence ID" value="NZ_CP022383.1"/>
</dbReference>
<sequence length="131" mass="15115">MSFKVKLELDGKTYNVLACKYELSQSRDRTGLPEGMPTGGEIHLRLESTGEPDFFKWMRDNNETKDGKIIYYRRDAMSKLQELVFKKAFCVNFIEDFNANSAEPLQIELIISAQQLIIGGVSFEKQWKINL</sequence>
<reference evidence="2" key="1">
    <citation type="submission" date="2017-06" db="EMBL/GenBank/DDBJ databases">
        <title>Capnocytophaga spp. assemblies.</title>
        <authorList>
            <person name="Gulvik C.A."/>
        </authorList>
    </citation>
    <scope>NUCLEOTIDE SEQUENCE [LARGE SCALE GENOMIC DNA]</scope>
    <source>
        <strain evidence="2">H4486</strain>
    </source>
</reference>